<evidence type="ECO:0000313" key="1">
    <source>
        <dbReference type="EMBL" id="AHD05287.1"/>
    </source>
</evidence>
<proteinExistence type="predicted"/>
<name>V9W869_9BACL</name>
<dbReference type="HOGENOM" id="CLU_2718503_0_0_9"/>
<protein>
    <recommendedName>
        <fullName evidence="3">DZANK-type domain-containing protein</fullName>
    </recommendedName>
</protein>
<dbReference type="EMBL" id="CP003355">
    <property type="protein sequence ID" value="AHD05287.1"/>
    <property type="molecule type" value="Genomic_DNA"/>
</dbReference>
<evidence type="ECO:0008006" key="3">
    <source>
        <dbReference type="Google" id="ProtNLM"/>
    </source>
</evidence>
<evidence type="ECO:0000313" key="2">
    <source>
        <dbReference type="Proteomes" id="UP000029431"/>
    </source>
</evidence>
<organism evidence="1 2">
    <name type="scientific">Paenibacillus larvae subsp. larvae DSM 25430</name>
    <dbReference type="NCBI Taxonomy" id="697284"/>
    <lineage>
        <taxon>Bacteria</taxon>
        <taxon>Bacillati</taxon>
        <taxon>Bacillota</taxon>
        <taxon>Bacilli</taxon>
        <taxon>Bacillales</taxon>
        <taxon>Paenibacillaceae</taxon>
        <taxon>Paenibacillus</taxon>
    </lineage>
</organism>
<dbReference type="KEGG" id="plv:ERIC2_c14620"/>
<accession>V9W869</accession>
<sequence>MNKKAQLDPCIRCHKIPEETDRFCTGCGAPLQNRCSDEPGLLKKGCTHLNPRSAAYCSKCGLPTTFKLYGLVEAQPRK</sequence>
<keyword evidence="2" id="KW-1185">Reference proteome</keyword>
<dbReference type="AlphaFoldDB" id="V9W869"/>
<dbReference type="eggNOG" id="ENOG503311D">
    <property type="taxonomic scope" value="Bacteria"/>
</dbReference>
<dbReference type="Proteomes" id="UP000029431">
    <property type="component" value="Chromosome"/>
</dbReference>
<gene>
    <name evidence="1" type="ORF">ERIC2_c14620</name>
</gene>
<reference evidence="1 2" key="1">
    <citation type="journal article" date="2014" name="PLoS ONE">
        <title>How to Kill the Honey Bee Larva: Genomic Potential and Virulence Mechanisms of Paenibacillus larvae.</title>
        <authorList>
            <person name="Djukic M."/>
            <person name="Brzuszkiewicz E."/>
            <person name="Funfhaus A."/>
            <person name="Voss J."/>
            <person name="Gollnow K."/>
            <person name="Poppinga L."/>
            <person name="Liesegang H."/>
            <person name="Garcia-Gonzalez E."/>
            <person name="Genersch E."/>
            <person name="Daniel R."/>
        </authorList>
    </citation>
    <scope>NUCLEOTIDE SEQUENCE [LARGE SCALE GENOMIC DNA]</scope>
    <source>
        <strain evidence="1 2">DSM 25430</strain>
    </source>
</reference>